<evidence type="ECO:0000313" key="3">
    <source>
        <dbReference type="Proteomes" id="UP001430377"/>
    </source>
</evidence>
<evidence type="ECO:0000256" key="1">
    <source>
        <dbReference type="SAM" id="Phobius"/>
    </source>
</evidence>
<protein>
    <recommendedName>
        <fullName evidence="4">Zinc ribbon domain-containing protein</fullName>
    </recommendedName>
</protein>
<comment type="caution">
    <text evidence="2">The sequence shown here is derived from an EMBL/GenBank/DDBJ whole genome shotgun (WGS) entry which is preliminary data.</text>
</comment>
<keyword evidence="1" id="KW-0812">Transmembrane</keyword>
<evidence type="ECO:0000313" key="2">
    <source>
        <dbReference type="EMBL" id="MBX0323495.1"/>
    </source>
</evidence>
<keyword evidence="1" id="KW-0472">Membrane</keyword>
<reference evidence="2 3" key="1">
    <citation type="submission" date="2021-06" db="EMBL/GenBank/DDBJ databases">
        <title>Halomicroarcula sp. a new haloarchaeum isolated from saline soil.</title>
        <authorList>
            <person name="Duran-Viseras A."/>
            <person name="Sanchez-Porro C."/>
            <person name="Ventosa A."/>
        </authorList>
    </citation>
    <scope>NUCLEOTIDE SEQUENCE [LARGE SCALE GENOMIC DNA]</scope>
    <source>
        <strain evidence="2 3">F13</strain>
    </source>
</reference>
<organism evidence="2 3">
    <name type="scientific">Haloarcula rubra</name>
    <dbReference type="NCBI Taxonomy" id="2487747"/>
    <lineage>
        <taxon>Archaea</taxon>
        <taxon>Methanobacteriati</taxon>
        <taxon>Methanobacteriota</taxon>
        <taxon>Stenosarchaea group</taxon>
        <taxon>Halobacteria</taxon>
        <taxon>Halobacteriales</taxon>
        <taxon>Haloarculaceae</taxon>
        <taxon>Haloarcula</taxon>
    </lineage>
</organism>
<dbReference type="RefSeq" id="WP_220618461.1">
    <property type="nucleotide sequence ID" value="NZ_RKLR01000003.1"/>
</dbReference>
<accession>A0AAW4PSG1</accession>
<keyword evidence="3" id="KW-1185">Reference proteome</keyword>
<gene>
    <name evidence="2" type="ORF">EGH21_10690</name>
</gene>
<keyword evidence="1" id="KW-1133">Transmembrane helix</keyword>
<feature type="transmembrane region" description="Helical" evidence="1">
    <location>
        <begin position="12"/>
        <end position="33"/>
    </location>
</feature>
<dbReference type="Proteomes" id="UP001430377">
    <property type="component" value="Unassembled WGS sequence"/>
</dbReference>
<dbReference type="AlphaFoldDB" id="A0AAW4PSG1"/>
<name>A0AAW4PSG1_9EURY</name>
<proteinExistence type="predicted"/>
<evidence type="ECO:0008006" key="4">
    <source>
        <dbReference type="Google" id="ProtNLM"/>
    </source>
</evidence>
<sequence>MAPLATPLQMGGALPVVGVLLALLLAAIVVYTVRDTGEYHDPASASDAVVCPRCHHSTAASDSVCPECGREL</sequence>
<dbReference type="EMBL" id="RKLR01000003">
    <property type="protein sequence ID" value="MBX0323495.1"/>
    <property type="molecule type" value="Genomic_DNA"/>
</dbReference>